<evidence type="ECO:0000256" key="2">
    <source>
        <dbReference type="ARBA" id="ARBA00022454"/>
    </source>
</evidence>
<dbReference type="GO" id="GO:0031262">
    <property type="term" value="C:Ndc80 complex"/>
    <property type="evidence" value="ECO:0007669"/>
    <property type="project" value="UniProtKB-UniRule"/>
</dbReference>
<dbReference type="OrthoDB" id="7459479at2759"/>
<evidence type="ECO:0000313" key="15">
    <source>
        <dbReference type="Proteomes" id="UP000230233"/>
    </source>
</evidence>
<keyword evidence="6 11" id="KW-0175">Coiled coil</keyword>
<dbReference type="GO" id="GO:0005634">
    <property type="term" value="C:nucleus"/>
    <property type="evidence" value="ECO:0007669"/>
    <property type="project" value="UniProtKB-SubCell"/>
</dbReference>
<dbReference type="FunFam" id="1.10.418.30:FF:000004">
    <property type="entry name" value="Kinetochore protein ndc-80"/>
    <property type="match status" value="1"/>
</dbReference>
<evidence type="ECO:0000256" key="12">
    <source>
        <dbReference type="SAM" id="MobiDB-lite"/>
    </source>
</evidence>
<dbReference type="EMBL" id="PDUG01000005">
    <property type="protein sequence ID" value="PIC26647.1"/>
    <property type="molecule type" value="Genomic_DNA"/>
</dbReference>
<comment type="caution">
    <text evidence="14">The sequence shown here is derived from an EMBL/GenBank/DDBJ whole genome shotgun (WGS) entry which is preliminary data.</text>
</comment>
<evidence type="ECO:0000256" key="10">
    <source>
        <dbReference type="RuleBase" id="RU368072"/>
    </source>
</evidence>
<comment type="subunit">
    <text evidence="10">Component of the NDC80 complex.</text>
</comment>
<evidence type="ECO:0000256" key="7">
    <source>
        <dbReference type="ARBA" id="ARBA00023242"/>
    </source>
</evidence>
<dbReference type="AlphaFoldDB" id="A0A2G5TH98"/>
<keyword evidence="3 10" id="KW-0132">Cell division</keyword>
<dbReference type="InterPro" id="IPR005550">
    <property type="entry name" value="Kinetochore_Ndc80"/>
</dbReference>
<keyword evidence="8 10" id="KW-0131">Cell cycle</keyword>
<dbReference type="InterPro" id="IPR038273">
    <property type="entry name" value="Ndc80_sf"/>
</dbReference>
<sequence length="599" mass="69498">MFGGERRKTGGMNLNGRQSLAITPTKRFTDHGLSSVRKTDARPSMPLHGQSRPSLFQKGSTIPPRDVRSLQAANVQKIYNFFVETDGAEAPSERSIRAPGSRREFVVLFESMYQHLSKDYEYPEPARLEDEVTQIFKGLGYPYPLKNSYYQPMGASHGWPHLLDALSWLVDVIKMNTTVAANTQGILFGDILEQSKVQEKVLNYSWFASIYKDYTNDRKGTEDKDSQFWKDAKNKLRQHFENSNEYDDFASNAKNVLQQLIFDCDEIESERGQEQTYVEDIARMRDDIRKAAEYLQSVELVKEHKDAEMVKVKGELDSKVAEKEKLLRMVNELKDRIEQQKIIHGCSGKEVRQMNLENSKDKEMVAELQAELDEVSKEMWRMKNDDSFKEQKAKFLQIVENITKLLSGLNVQLNLDPMPVPADEKQLKTCWETLNSVWVTEISRQMHQRKLDLDTEKSRSLDRFAAAQERIQIENEMLCEAKKKEGRDERTRRAERDEWKAARQQQEKRYDELENEKEVLMKKLHLDGSLEQEIKEEKDKMAKIEKEAEEKTQYLRSAIRQKVEAVEMELAEIGQEKTMFHAECVAVEKLVQGTCGATH</sequence>
<gene>
    <name evidence="14" type="primary">Cni-ndc-80</name>
    <name evidence="14" type="synonym">Cnig_chr_V.g19161</name>
    <name evidence="14" type="ORF">B9Z55_019161</name>
</gene>
<evidence type="ECO:0000256" key="6">
    <source>
        <dbReference type="ARBA" id="ARBA00023054"/>
    </source>
</evidence>
<feature type="compositionally biased region" description="Polar residues" evidence="12">
    <location>
        <begin position="51"/>
        <end position="60"/>
    </location>
</feature>
<reference evidence="15" key="1">
    <citation type="submission" date="2017-10" db="EMBL/GenBank/DDBJ databases">
        <title>Rapid genome shrinkage in a self-fertile nematode reveals novel sperm competition proteins.</title>
        <authorList>
            <person name="Yin D."/>
            <person name="Schwarz E.M."/>
            <person name="Thomas C.G."/>
            <person name="Felde R.L."/>
            <person name="Korf I.F."/>
            <person name="Cutter A.D."/>
            <person name="Schartner C.M."/>
            <person name="Ralston E.J."/>
            <person name="Meyer B.J."/>
            <person name="Haag E.S."/>
        </authorList>
    </citation>
    <scope>NUCLEOTIDE SEQUENCE [LARGE SCALE GENOMIC DNA]</scope>
    <source>
        <strain evidence="15">JU1422</strain>
    </source>
</reference>
<proteinExistence type="inferred from homology"/>
<keyword evidence="15" id="KW-1185">Reference proteome</keyword>
<dbReference type="InterPro" id="IPR055260">
    <property type="entry name" value="Ndc80_CH"/>
</dbReference>
<feature type="region of interest" description="Disordered" evidence="12">
    <location>
        <begin position="27"/>
        <end position="60"/>
    </location>
</feature>
<feature type="coiled-coil region" evidence="11">
    <location>
        <begin position="496"/>
        <end position="576"/>
    </location>
</feature>
<dbReference type="PANTHER" id="PTHR10643:SF2">
    <property type="entry name" value="KINETOCHORE PROTEIN NDC80 HOMOLOG"/>
    <property type="match status" value="1"/>
</dbReference>
<feature type="domain" description="Kinetochore protein Ndc80 CH" evidence="13">
    <location>
        <begin position="68"/>
        <end position="177"/>
    </location>
</feature>
<evidence type="ECO:0000256" key="4">
    <source>
        <dbReference type="ARBA" id="ARBA00022776"/>
    </source>
</evidence>
<name>A0A2G5TH98_9PELO</name>
<dbReference type="Pfam" id="PF03801">
    <property type="entry name" value="Ndc80_HEC"/>
    <property type="match status" value="1"/>
</dbReference>
<evidence type="ECO:0000313" key="14">
    <source>
        <dbReference type="EMBL" id="PIC26647.1"/>
    </source>
</evidence>
<keyword evidence="2 10" id="KW-0158">Chromosome</keyword>
<accession>A0A2G5TH98</accession>
<dbReference type="PANTHER" id="PTHR10643">
    <property type="entry name" value="KINETOCHORE PROTEIN NDC80"/>
    <property type="match status" value="1"/>
</dbReference>
<evidence type="ECO:0000259" key="13">
    <source>
        <dbReference type="Pfam" id="PF03801"/>
    </source>
</evidence>
<dbReference type="GO" id="GO:0051301">
    <property type="term" value="P:cell division"/>
    <property type="evidence" value="ECO:0007669"/>
    <property type="project" value="UniProtKB-UniRule"/>
</dbReference>
<feature type="coiled-coil region" evidence="11">
    <location>
        <begin position="316"/>
        <end position="385"/>
    </location>
</feature>
<evidence type="ECO:0000256" key="9">
    <source>
        <dbReference type="ARBA" id="ARBA00023328"/>
    </source>
</evidence>
<dbReference type="STRING" id="1611254.A0A2G5TH98"/>
<evidence type="ECO:0000256" key="1">
    <source>
        <dbReference type="ARBA" id="ARBA00007050"/>
    </source>
</evidence>
<comment type="subcellular location">
    <subcellularLocation>
        <location evidence="10">Chromosome</location>
        <location evidence="10">Centromere</location>
        <location evidence="10">Kinetochore</location>
    </subcellularLocation>
    <subcellularLocation>
        <location evidence="10">Nucleus</location>
    </subcellularLocation>
</comment>
<evidence type="ECO:0000256" key="3">
    <source>
        <dbReference type="ARBA" id="ARBA00022618"/>
    </source>
</evidence>
<protein>
    <recommendedName>
        <fullName evidence="10">Kinetochore protein NDC80</fullName>
    </recommendedName>
</protein>
<organism evidence="14 15">
    <name type="scientific">Caenorhabditis nigoni</name>
    <dbReference type="NCBI Taxonomy" id="1611254"/>
    <lineage>
        <taxon>Eukaryota</taxon>
        <taxon>Metazoa</taxon>
        <taxon>Ecdysozoa</taxon>
        <taxon>Nematoda</taxon>
        <taxon>Chromadorea</taxon>
        <taxon>Rhabditida</taxon>
        <taxon>Rhabditina</taxon>
        <taxon>Rhabditomorpha</taxon>
        <taxon>Rhabditoidea</taxon>
        <taxon>Rhabditidae</taxon>
        <taxon>Peloderinae</taxon>
        <taxon>Caenorhabditis</taxon>
    </lineage>
</organism>
<comment type="function">
    <text evidence="10">Acts as a component of the essential kinetochore-associated NDC80 complex, which is required for chromosome segregation and spindle checkpoint activity.</text>
</comment>
<dbReference type="Proteomes" id="UP000230233">
    <property type="component" value="Chromosome V"/>
</dbReference>
<dbReference type="Gene3D" id="1.10.418.30">
    <property type="entry name" value="Ncd80 complex, Ncd80 subunit"/>
    <property type="match status" value="1"/>
</dbReference>
<keyword evidence="7 10" id="KW-0539">Nucleus</keyword>
<evidence type="ECO:0000256" key="8">
    <source>
        <dbReference type="ARBA" id="ARBA00023306"/>
    </source>
</evidence>
<evidence type="ECO:0000256" key="5">
    <source>
        <dbReference type="ARBA" id="ARBA00022838"/>
    </source>
</evidence>
<comment type="similarity">
    <text evidence="1 10">Belongs to the NDC80/HEC1 family.</text>
</comment>
<keyword evidence="5 10" id="KW-0995">Kinetochore</keyword>
<dbReference type="GO" id="GO:0051315">
    <property type="term" value="P:attachment of mitotic spindle microtubules to kinetochore"/>
    <property type="evidence" value="ECO:0007669"/>
    <property type="project" value="UniProtKB-UniRule"/>
</dbReference>
<keyword evidence="4 10" id="KW-0498">Mitosis</keyword>
<keyword evidence="9 10" id="KW-0137">Centromere</keyword>
<evidence type="ECO:0000256" key="11">
    <source>
        <dbReference type="SAM" id="Coils"/>
    </source>
</evidence>